<protein>
    <recommendedName>
        <fullName evidence="3">Transcriptional regulator</fullName>
    </recommendedName>
</protein>
<keyword evidence="1" id="KW-0175">Coiled coil</keyword>
<feature type="coiled-coil region" evidence="1">
    <location>
        <begin position="22"/>
        <end position="63"/>
    </location>
</feature>
<name>A0AAU7XVX9_9PSED</name>
<dbReference type="EMBL" id="CP158373">
    <property type="protein sequence ID" value="XBY62152.1"/>
    <property type="molecule type" value="Genomic_DNA"/>
</dbReference>
<gene>
    <name evidence="2" type="ORF">ABS648_19570</name>
</gene>
<dbReference type="RefSeq" id="WP_350446519.1">
    <property type="nucleotide sequence ID" value="NZ_CP158373.1"/>
</dbReference>
<sequence length="163" mass="18401">MANHHPRLAALAKTISYRKGDLVSLERRESELLRALEEVRREKSEVQQAVQRLSVLIEEFELNPQDIRGIRATPRKAGSIHGLFRNTLVKVLKAGGPITTAELLHKLQELDDSRINLRDGMHKIARELRKMSKYGVVIRYDFGGAGQPATWLWIGDATAPELS</sequence>
<proteinExistence type="predicted"/>
<dbReference type="AlphaFoldDB" id="A0AAU7XVX9"/>
<evidence type="ECO:0000313" key="2">
    <source>
        <dbReference type="EMBL" id="XBY62152.1"/>
    </source>
</evidence>
<organism evidence="2">
    <name type="scientific">Pseudomonas solani</name>
    <dbReference type="NCBI Taxonomy" id="2731552"/>
    <lineage>
        <taxon>Bacteria</taxon>
        <taxon>Pseudomonadati</taxon>
        <taxon>Pseudomonadota</taxon>
        <taxon>Gammaproteobacteria</taxon>
        <taxon>Pseudomonadales</taxon>
        <taxon>Pseudomonadaceae</taxon>
        <taxon>Pseudomonas</taxon>
    </lineage>
</organism>
<evidence type="ECO:0008006" key="3">
    <source>
        <dbReference type="Google" id="ProtNLM"/>
    </source>
</evidence>
<evidence type="ECO:0000256" key="1">
    <source>
        <dbReference type="SAM" id="Coils"/>
    </source>
</evidence>
<accession>A0AAU7XVX9</accession>
<reference evidence="2" key="1">
    <citation type="submission" date="2023-08" db="EMBL/GenBank/DDBJ databases">
        <title>Increased levels of nutrients transform a symbiont into a lethal pathobiont.</title>
        <authorList>
            <person name="Lachnit T."/>
            <person name="Ulrich L."/>
            <person name="Willmer F.M."/>
            <person name="Hasenbein T."/>
            <person name="Steiner L.X."/>
            <person name="Wolters M."/>
            <person name="Herbst E.M."/>
            <person name="Deines P."/>
        </authorList>
    </citation>
    <scope>NUCLEOTIDE SEQUENCE</scope>
    <source>
        <strain evidence="2">T3</strain>
    </source>
</reference>